<proteinExistence type="predicted"/>
<dbReference type="RefSeq" id="WP_188927275.1">
    <property type="nucleotide sequence ID" value="NZ_BMQI01000111.1"/>
</dbReference>
<accession>A0A9X1ZIZ1</accession>
<keyword evidence="3" id="KW-1185">Reference proteome</keyword>
<dbReference type="Proteomes" id="UP001139408">
    <property type="component" value="Unassembled WGS sequence"/>
</dbReference>
<evidence type="ECO:0000313" key="3">
    <source>
        <dbReference type="Proteomes" id="UP001139408"/>
    </source>
</evidence>
<dbReference type="InterPro" id="IPR019106">
    <property type="entry name" value="T4SS_TrbC"/>
</dbReference>
<comment type="caution">
    <text evidence="2">The sequence shown here is derived from an EMBL/GenBank/DDBJ whole genome shotgun (WGS) entry which is preliminary data.</text>
</comment>
<sequence length="386" mass="44036">MQCYRKLLVLGLLVSSSIANANQVVEPGITPEQAVQMANDKGWFDGLNLSGKNEATPKDVEQFIENAQQQLQDITHKTLSESEALTKPSSISFMFVSLSMPRASLIDAFKNAAASGTTVYINGMFDGDKNILDTMARLQAMTQDMVVKPTVKFGPSWFKLYQVNRVPALVYDDSKIQIKMIGMTQMDFFTEKVATVKKTTDFGAYGATFPVEERSLVEQIKQRMSQMDWEQKQRDATKGYWEKRPRYNLTLASTNNTFYIDATVQIQRDVVNRAGVVLAKAGDKFNPLAQMPDAYLGLYIVDPTDALQLAWLDKYKDQFDYRDQIIVTRLDDRNGWEQLGDLRKRYKRDIYLLEKELITKFAIKAVPSVVSVEKNYIKVREFNVRK</sequence>
<evidence type="ECO:0000256" key="1">
    <source>
        <dbReference type="SAM" id="SignalP"/>
    </source>
</evidence>
<dbReference type="AlphaFoldDB" id="A0A9X1ZIZ1"/>
<gene>
    <name evidence="2" type="ORF">L2749_21965</name>
</gene>
<reference evidence="2" key="1">
    <citation type="submission" date="2022-01" db="EMBL/GenBank/DDBJ databases">
        <title>Whole genome-based taxonomy of the Shewanellaceae.</title>
        <authorList>
            <person name="Martin-Rodriguez A.J."/>
        </authorList>
    </citation>
    <scope>NUCLEOTIDE SEQUENCE</scope>
    <source>
        <strain evidence="2">DSM 23803</strain>
    </source>
</reference>
<feature type="chain" id="PRO_5040976940" description="Conjugal transfer protein TraW" evidence="1">
    <location>
        <begin position="22"/>
        <end position="386"/>
    </location>
</feature>
<evidence type="ECO:0000313" key="2">
    <source>
        <dbReference type="EMBL" id="MCL1107863.1"/>
    </source>
</evidence>
<dbReference type="EMBL" id="JAKILJ010000109">
    <property type="protein sequence ID" value="MCL1107863.1"/>
    <property type="molecule type" value="Genomic_DNA"/>
</dbReference>
<dbReference type="Pfam" id="PF09673">
    <property type="entry name" value="TrbC_Ftype"/>
    <property type="match status" value="1"/>
</dbReference>
<keyword evidence="1" id="KW-0732">Signal</keyword>
<organism evidence="2 3">
    <name type="scientific">Shewanella algicola</name>
    <dbReference type="NCBI Taxonomy" id="640633"/>
    <lineage>
        <taxon>Bacteria</taxon>
        <taxon>Pseudomonadati</taxon>
        <taxon>Pseudomonadota</taxon>
        <taxon>Gammaproteobacteria</taxon>
        <taxon>Alteromonadales</taxon>
        <taxon>Shewanellaceae</taxon>
        <taxon>Shewanella</taxon>
    </lineage>
</organism>
<evidence type="ECO:0008006" key="4">
    <source>
        <dbReference type="Google" id="ProtNLM"/>
    </source>
</evidence>
<name>A0A9X1ZIZ1_9GAMM</name>
<protein>
    <recommendedName>
        <fullName evidence="4">Conjugal transfer protein TraW</fullName>
    </recommendedName>
</protein>
<feature type="signal peptide" evidence="1">
    <location>
        <begin position="1"/>
        <end position="21"/>
    </location>
</feature>